<evidence type="ECO:0000313" key="2">
    <source>
        <dbReference type="EMBL" id="MBF4163140.1"/>
    </source>
</evidence>
<comment type="caution">
    <text evidence="2">The sequence shown here is derived from an EMBL/GenBank/DDBJ whole genome shotgun (WGS) entry which is preliminary data.</text>
</comment>
<dbReference type="EMBL" id="JADIVZ010000009">
    <property type="protein sequence ID" value="MBF4163140.1"/>
    <property type="molecule type" value="Genomic_DNA"/>
</dbReference>
<protein>
    <recommendedName>
        <fullName evidence="4">DUF4267 domain-containing protein</fullName>
    </recommendedName>
</protein>
<organism evidence="2 3">
    <name type="scientific">Nocardioides acrostichi</name>
    <dbReference type="NCBI Taxonomy" id="2784339"/>
    <lineage>
        <taxon>Bacteria</taxon>
        <taxon>Bacillati</taxon>
        <taxon>Actinomycetota</taxon>
        <taxon>Actinomycetes</taxon>
        <taxon>Propionibacteriales</taxon>
        <taxon>Nocardioidaceae</taxon>
        <taxon>Nocardioides</taxon>
    </lineage>
</organism>
<dbReference type="AlphaFoldDB" id="A0A930V3P8"/>
<evidence type="ECO:0000256" key="1">
    <source>
        <dbReference type="SAM" id="MobiDB-lite"/>
    </source>
</evidence>
<dbReference type="RefSeq" id="WP_194504391.1">
    <property type="nucleotide sequence ID" value="NZ_JADIVZ010000009.1"/>
</dbReference>
<gene>
    <name evidence="2" type="ORF">ISG29_15705</name>
</gene>
<evidence type="ECO:0000313" key="3">
    <source>
        <dbReference type="Proteomes" id="UP000656804"/>
    </source>
</evidence>
<evidence type="ECO:0008006" key="4">
    <source>
        <dbReference type="Google" id="ProtNLM"/>
    </source>
</evidence>
<feature type="region of interest" description="Disordered" evidence="1">
    <location>
        <begin position="125"/>
        <end position="146"/>
    </location>
</feature>
<dbReference type="Proteomes" id="UP000656804">
    <property type="component" value="Unassembled WGS sequence"/>
</dbReference>
<sequence>MNPVTGLSLGRIAVGAACIARPDLASTYLGVATSTNPQAGFVTRLFGTREIAIGAATLLASGKGRAGLVLIGVGVDAADAWTGFVAPAEQGLEKRAGTTMAAAGTGAAVMGLLGLLPSQRTTLTRAERKAAKKAANEAARESVRKA</sequence>
<proteinExistence type="predicted"/>
<name>A0A930V3P8_9ACTN</name>
<accession>A0A930V3P8</accession>
<reference evidence="2" key="1">
    <citation type="submission" date="2020-11" db="EMBL/GenBank/DDBJ databases">
        <title>Nocardioides sp. CBS4Y-1, whole genome shotgun sequence.</title>
        <authorList>
            <person name="Tuo L."/>
        </authorList>
    </citation>
    <scope>NUCLEOTIDE SEQUENCE</scope>
    <source>
        <strain evidence="2">CBS4Y-1</strain>
    </source>
</reference>
<keyword evidence="3" id="KW-1185">Reference proteome</keyword>